<evidence type="ECO:0000313" key="2">
    <source>
        <dbReference type="WBParaSite" id="Gr19_v10_g3501.t1"/>
    </source>
</evidence>
<sequence>MVYSLTMNDSRVIRGKKFNCSFVWLLERYKLSDKYAINETIKVKSPGDAKFEKFGCNQRIIAYDMGIVTKNKEWVNEINSICNLEWRIFDFTQMAEGRVQDLESRAWKIFIIAVI</sequence>
<reference evidence="2" key="1">
    <citation type="submission" date="2022-11" db="UniProtKB">
        <authorList>
            <consortium name="WormBaseParasite"/>
        </authorList>
    </citation>
    <scope>IDENTIFICATION</scope>
</reference>
<evidence type="ECO:0000313" key="1">
    <source>
        <dbReference type="Proteomes" id="UP000887572"/>
    </source>
</evidence>
<dbReference type="AlphaFoldDB" id="A0A914HQG8"/>
<dbReference type="Proteomes" id="UP000887572">
    <property type="component" value="Unplaced"/>
</dbReference>
<name>A0A914HQG8_GLORO</name>
<organism evidence="1 2">
    <name type="scientific">Globodera rostochiensis</name>
    <name type="common">Golden nematode worm</name>
    <name type="synonym">Heterodera rostochiensis</name>
    <dbReference type="NCBI Taxonomy" id="31243"/>
    <lineage>
        <taxon>Eukaryota</taxon>
        <taxon>Metazoa</taxon>
        <taxon>Ecdysozoa</taxon>
        <taxon>Nematoda</taxon>
        <taxon>Chromadorea</taxon>
        <taxon>Rhabditida</taxon>
        <taxon>Tylenchina</taxon>
        <taxon>Tylenchomorpha</taxon>
        <taxon>Tylenchoidea</taxon>
        <taxon>Heteroderidae</taxon>
        <taxon>Heteroderinae</taxon>
        <taxon>Globodera</taxon>
    </lineage>
</organism>
<protein>
    <submittedName>
        <fullName evidence="2">Uncharacterized protein</fullName>
    </submittedName>
</protein>
<accession>A0A914HQG8</accession>
<keyword evidence="1" id="KW-1185">Reference proteome</keyword>
<dbReference type="WBParaSite" id="Gr19_v10_g3501.t1">
    <property type="protein sequence ID" value="Gr19_v10_g3501.t1"/>
    <property type="gene ID" value="Gr19_v10_g3501"/>
</dbReference>
<proteinExistence type="predicted"/>